<feature type="compositionally biased region" description="Low complexity" evidence="2">
    <location>
        <begin position="405"/>
        <end position="414"/>
    </location>
</feature>
<accession>A0A7J6Q437</accession>
<feature type="region of interest" description="Disordered" evidence="2">
    <location>
        <begin position="1"/>
        <end position="25"/>
    </location>
</feature>
<proteinExistence type="predicted"/>
<feature type="compositionally biased region" description="Basic residues" evidence="2">
    <location>
        <begin position="360"/>
        <end position="379"/>
    </location>
</feature>
<sequence>MGNKRGERRKRMIARQREDHEATRDKLQKLQTELSGNSNKIEYDIHPGQGSENFRAYQNLQPQTETYVQAVLVDDDVDEGSSFDAYERVAMLTADLECTLMRFDLTSKKLEKTRCELKDAEAQLIREKKELVQAKEVTGWDPSDGLLIGVLNTTRRVCDSERSQKERAIARMKQSEATVRDVEEKMQAELTQALNAHKSEIHVRQQAERDAEAQKKAARDAHEKALQSEGRIEALGEELHGLRREIEDLRQAKADLAQQTGMLDLKSAEVTAAQGELDTTKKELAEARRIHDTQNLQIEALSAHIAALKAAHEATLRIQDSIGESPESVNDQPSETEVDSLQPSSASTLTASLLVKPKARAAAKAAAKQKPRPKSRAGAKAKPGVSGPPTPGRRSNRLQGRTPPSSSSSSCSKRSFQDKQCISTKRTTKPRIQARVIQSNSDPNKYGVMIGGTFTVEEDVSLYNGKEFIRSGILRPVEGAVLGLRPGQETLNLRAEVRTADYGVIGSEVKGLKGGKQPEMQSEQ</sequence>
<keyword evidence="4" id="KW-1185">Reference proteome</keyword>
<feature type="region of interest" description="Disordered" evidence="2">
    <location>
        <begin position="324"/>
        <end position="345"/>
    </location>
</feature>
<gene>
    <name evidence="3" type="ORF">FOZ63_001101</name>
</gene>
<feature type="coiled-coil region" evidence="1">
    <location>
        <begin position="165"/>
        <end position="290"/>
    </location>
</feature>
<feature type="compositionally biased region" description="Basic and acidic residues" evidence="2">
    <location>
        <begin position="15"/>
        <end position="25"/>
    </location>
</feature>
<feature type="compositionally biased region" description="Basic residues" evidence="2">
    <location>
        <begin position="1"/>
        <end position="14"/>
    </location>
</feature>
<feature type="compositionally biased region" description="Polar residues" evidence="2">
    <location>
        <begin position="327"/>
        <end position="343"/>
    </location>
</feature>
<evidence type="ECO:0000313" key="3">
    <source>
        <dbReference type="EMBL" id="KAF4703219.1"/>
    </source>
</evidence>
<evidence type="ECO:0000256" key="2">
    <source>
        <dbReference type="SAM" id="MobiDB-lite"/>
    </source>
</evidence>
<feature type="coiled-coil region" evidence="1">
    <location>
        <begin position="103"/>
        <end position="137"/>
    </location>
</feature>
<evidence type="ECO:0000256" key="1">
    <source>
        <dbReference type="SAM" id="Coils"/>
    </source>
</evidence>
<dbReference type="EMBL" id="JABANO010035605">
    <property type="protein sequence ID" value="KAF4703219.1"/>
    <property type="molecule type" value="Genomic_DNA"/>
</dbReference>
<organism evidence="3 4">
    <name type="scientific">Perkinsus olseni</name>
    <name type="common">Perkinsus atlanticus</name>
    <dbReference type="NCBI Taxonomy" id="32597"/>
    <lineage>
        <taxon>Eukaryota</taxon>
        <taxon>Sar</taxon>
        <taxon>Alveolata</taxon>
        <taxon>Perkinsozoa</taxon>
        <taxon>Perkinsea</taxon>
        <taxon>Perkinsida</taxon>
        <taxon>Perkinsidae</taxon>
        <taxon>Perkinsus</taxon>
    </lineage>
</organism>
<dbReference type="AlphaFoldDB" id="A0A7J6Q437"/>
<protein>
    <submittedName>
        <fullName evidence="3">Uncharacterized protein</fullName>
    </submittedName>
</protein>
<dbReference type="Proteomes" id="UP000553632">
    <property type="component" value="Unassembled WGS sequence"/>
</dbReference>
<reference evidence="3 4" key="1">
    <citation type="submission" date="2020-04" db="EMBL/GenBank/DDBJ databases">
        <title>Perkinsus olseni comparative genomics.</title>
        <authorList>
            <person name="Bogema D.R."/>
        </authorList>
    </citation>
    <scope>NUCLEOTIDE SEQUENCE [LARGE SCALE GENOMIC DNA]</scope>
    <source>
        <strain evidence="3 4">ATCC PRA-207</strain>
    </source>
</reference>
<feature type="region of interest" description="Disordered" evidence="2">
    <location>
        <begin position="360"/>
        <end position="429"/>
    </location>
</feature>
<evidence type="ECO:0000313" key="4">
    <source>
        <dbReference type="Proteomes" id="UP000553632"/>
    </source>
</evidence>
<comment type="caution">
    <text evidence="3">The sequence shown here is derived from an EMBL/GenBank/DDBJ whole genome shotgun (WGS) entry which is preliminary data.</text>
</comment>
<keyword evidence="1" id="KW-0175">Coiled coil</keyword>
<name>A0A7J6Q437_PEROL</name>